<accession>A0A4Q9PFY2</accession>
<keyword evidence="2" id="KW-0378">Hydrolase</keyword>
<sequence>MRNDNGYETIITEHLGYPMRFYNHEGFVFPACQGPYEEYPVLQGKVFGVDRPAPPGPHRVVYEYNGRASVYCGKCCVTHANAPTRRGYLQCT</sequence>
<protein>
    <submittedName>
        <fullName evidence="3">Uncharacterized protein</fullName>
    </submittedName>
</protein>
<dbReference type="Pfam" id="PF00545">
    <property type="entry name" value="Ribonuclease"/>
    <property type="match status" value="1"/>
</dbReference>
<evidence type="ECO:0000256" key="1">
    <source>
        <dbReference type="ARBA" id="ARBA00022722"/>
    </source>
</evidence>
<dbReference type="InterPro" id="IPR016191">
    <property type="entry name" value="Ribonuclease/ribotoxin"/>
</dbReference>
<proteinExistence type="predicted"/>
<keyword evidence="4" id="KW-1185">Reference proteome</keyword>
<dbReference type="InterPro" id="IPR000026">
    <property type="entry name" value="N1-like"/>
</dbReference>
<gene>
    <name evidence="3" type="ORF">BD310DRAFT_941131</name>
</gene>
<evidence type="ECO:0000313" key="4">
    <source>
        <dbReference type="Proteomes" id="UP000292082"/>
    </source>
</evidence>
<dbReference type="SUPFAM" id="SSF53933">
    <property type="entry name" value="Microbial ribonucleases"/>
    <property type="match status" value="1"/>
</dbReference>
<dbReference type="Gene3D" id="3.10.450.30">
    <property type="entry name" value="Microbial ribonucleases"/>
    <property type="match status" value="1"/>
</dbReference>
<keyword evidence="1" id="KW-0540">Nuclease</keyword>
<dbReference type="GO" id="GO:0003723">
    <property type="term" value="F:RNA binding"/>
    <property type="evidence" value="ECO:0007669"/>
    <property type="project" value="InterPro"/>
</dbReference>
<organism evidence="3 4">
    <name type="scientific">Dichomitus squalens</name>
    <dbReference type="NCBI Taxonomy" id="114155"/>
    <lineage>
        <taxon>Eukaryota</taxon>
        <taxon>Fungi</taxon>
        <taxon>Dikarya</taxon>
        <taxon>Basidiomycota</taxon>
        <taxon>Agaricomycotina</taxon>
        <taxon>Agaricomycetes</taxon>
        <taxon>Polyporales</taxon>
        <taxon>Polyporaceae</taxon>
        <taxon>Dichomitus</taxon>
    </lineage>
</organism>
<dbReference type="EMBL" id="ML145269">
    <property type="protein sequence ID" value="TBU52057.1"/>
    <property type="molecule type" value="Genomic_DNA"/>
</dbReference>
<dbReference type="AlphaFoldDB" id="A0A4Q9PFY2"/>
<dbReference type="GO" id="GO:0016787">
    <property type="term" value="F:hydrolase activity"/>
    <property type="evidence" value="ECO:0007669"/>
    <property type="project" value="UniProtKB-KW"/>
</dbReference>
<dbReference type="Proteomes" id="UP000292082">
    <property type="component" value="Unassembled WGS sequence"/>
</dbReference>
<evidence type="ECO:0000256" key="2">
    <source>
        <dbReference type="ARBA" id="ARBA00022801"/>
    </source>
</evidence>
<dbReference type="GO" id="GO:0004521">
    <property type="term" value="F:RNA endonuclease activity"/>
    <property type="evidence" value="ECO:0007669"/>
    <property type="project" value="InterPro"/>
</dbReference>
<reference evidence="3 4" key="1">
    <citation type="submission" date="2019-01" db="EMBL/GenBank/DDBJ databases">
        <title>Draft genome sequences of three monokaryotic isolates of the white-rot basidiomycete fungus Dichomitus squalens.</title>
        <authorList>
            <consortium name="DOE Joint Genome Institute"/>
            <person name="Lopez S.C."/>
            <person name="Andreopoulos B."/>
            <person name="Pangilinan J."/>
            <person name="Lipzen A."/>
            <person name="Riley R."/>
            <person name="Ahrendt S."/>
            <person name="Ng V."/>
            <person name="Barry K."/>
            <person name="Daum C."/>
            <person name="Grigoriev I.V."/>
            <person name="Hilden K.S."/>
            <person name="Makela M.R."/>
            <person name="de Vries R.P."/>
        </authorList>
    </citation>
    <scope>NUCLEOTIDE SEQUENCE [LARGE SCALE GENOMIC DNA]</scope>
    <source>
        <strain evidence="3 4">CBS 464.89</strain>
    </source>
</reference>
<name>A0A4Q9PFY2_9APHY</name>
<evidence type="ECO:0000313" key="3">
    <source>
        <dbReference type="EMBL" id="TBU52057.1"/>
    </source>
</evidence>